<organism evidence="2">
    <name type="scientific">Psilocybe cubensis</name>
    <name type="common">Psychedelic mushroom</name>
    <name type="synonym">Stropharia cubensis</name>
    <dbReference type="NCBI Taxonomy" id="181762"/>
    <lineage>
        <taxon>Eukaryota</taxon>
        <taxon>Fungi</taxon>
        <taxon>Dikarya</taxon>
        <taxon>Basidiomycota</taxon>
        <taxon>Agaricomycotina</taxon>
        <taxon>Agaricomycetes</taxon>
        <taxon>Agaricomycetidae</taxon>
        <taxon>Agaricales</taxon>
        <taxon>Agaricineae</taxon>
        <taxon>Strophariaceae</taxon>
        <taxon>Psilocybe</taxon>
    </lineage>
</organism>
<name>A0A8H7Y453_PSICU</name>
<protein>
    <submittedName>
        <fullName evidence="2">Uncharacterized protein</fullName>
    </submittedName>
</protein>
<proteinExistence type="predicted"/>
<reference evidence="2" key="1">
    <citation type="submission" date="2021-02" db="EMBL/GenBank/DDBJ databases">
        <title>Psilocybe cubensis genome.</title>
        <authorList>
            <person name="Mckernan K.J."/>
            <person name="Crawford S."/>
            <person name="Trippe A."/>
            <person name="Kane L.T."/>
            <person name="Mclaughlin S."/>
        </authorList>
    </citation>
    <scope>NUCLEOTIDE SEQUENCE [LARGE SCALE GENOMIC DNA]</scope>
    <source>
        <strain evidence="2">MGC-MH-2018</strain>
    </source>
</reference>
<comment type="caution">
    <text evidence="2">The sequence shown here is derived from an EMBL/GenBank/DDBJ whole genome shotgun (WGS) entry which is preliminary data.</text>
</comment>
<gene>
    <name evidence="2" type="ORF">JR316_001586</name>
</gene>
<sequence length="78" mass="8410">MGCVQSTGVDDEAKARESSLSLLLAVSITALQQPHPHHLLTTMLTPPSARRQRRDREPAQAGQANGEERDQDAPPGRG</sequence>
<feature type="region of interest" description="Disordered" evidence="1">
    <location>
        <begin position="37"/>
        <end position="78"/>
    </location>
</feature>
<evidence type="ECO:0000313" key="2">
    <source>
        <dbReference type="EMBL" id="KAG5172092.1"/>
    </source>
</evidence>
<evidence type="ECO:0000256" key="1">
    <source>
        <dbReference type="SAM" id="MobiDB-lite"/>
    </source>
</evidence>
<dbReference type="EMBL" id="JAFIQS010000002">
    <property type="protein sequence ID" value="KAG5172092.1"/>
    <property type="molecule type" value="Genomic_DNA"/>
</dbReference>
<dbReference type="AlphaFoldDB" id="A0A8H7Y453"/>
<accession>A0A8H7Y453</accession>